<gene>
    <name evidence="2" type="ORF">D7Z94_12255</name>
</gene>
<dbReference type="Proteomes" id="UP000276603">
    <property type="component" value="Unassembled WGS sequence"/>
</dbReference>
<evidence type="ECO:0000313" key="3">
    <source>
        <dbReference type="Proteomes" id="UP000276603"/>
    </source>
</evidence>
<protein>
    <recommendedName>
        <fullName evidence="1">Lipid/polyisoprenoid-binding YceI-like domain-containing protein</fullName>
    </recommendedName>
</protein>
<evidence type="ECO:0000259" key="1">
    <source>
        <dbReference type="Pfam" id="PF04264"/>
    </source>
</evidence>
<reference evidence="2 3" key="1">
    <citation type="submission" date="2018-10" db="EMBL/GenBank/DDBJ databases">
        <title>Ulvibacterium marinum gen. nov., sp. nov., a novel marine bacterium of the family Flavobacteriaceae, isolated from a culture of the green alga Ulva prolifera.</title>
        <authorList>
            <person name="Zhang Z."/>
        </authorList>
    </citation>
    <scope>NUCLEOTIDE SEQUENCE [LARGE SCALE GENOMIC DNA]</scope>
    <source>
        <strain evidence="2 3">CCMM003</strain>
    </source>
</reference>
<proteinExistence type="predicted"/>
<dbReference type="Pfam" id="PF04264">
    <property type="entry name" value="YceI"/>
    <property type="match status" value="1"/>
</dbReference>
<dbReference type="OrthoDB" id="5292899at2"/>
<organism evidence="2 3">
    <name type="scientific">Ulvibacterium marinum</name>
    <dbReference type="NCBI Taxonomy" id="2419782"/>
    <lineage>
        <taxon>Bacteria</taxon>
        <taxon>Pseudomonadati</taxon>
        <taxon>Bacteroidota</taxon>
        <taxon>Flavobacteriia</taxon>
        <taxon>Flavobacteriales</taxon>
        <taxon>Flavobacteriaceae</taxon>
        <taxon>Ulvibacterium</taxon>
    </lineage>
</organism>
<feature type="domain" description="Lipid/polyisoprenoid-binding YceI-like" evidence="1">
    <location>
        <begin position="43"/>
        <end position="181"/>
    </location>
</feature>
<dbReference type="RefSeq" id="WP_120711822.1">
    <property type="nucleotide sequence ID" value="NZ_RBCJ01000002.1"/>
</dbReference>
<dbReference type="InterPro" id="IPR036761">
    <property type="entry name" value="TTHA0802/YceI-like_sf"/>
</dbReference>
<sequence>MKTVKLAILGLVLLVSYHCKEAKKESEENATEVMADSSEKFSLVKDSTKVGFTAYKTTEKLPVGGKFMKIDITESESGSTAMDAMNGTAFTIPISSLFTNDATGTRDPKIIEFFFGAMKNTTLISGIFKVSEDGKSSIDVTLNGVTETIPLEAEKISDTAYTFSGVMNLENWDALEAVASINKACEALHTGKDGISKTWSEVAVQAEVLLEKSE</sequence>
<keyword evidence="3" id="KW-1185">Reference proteome</keyword>
<dbReference type="Gene3D" id="2.40.128.110">
    <property type="entry name" value="Lipid/polyisoprenoid-binding, YceI-like"/>
    <property type="match status" value="1"/>
</dbReference>
<comment type="caution">
    <text evidence="2">The sequence shown here is derived from an EMBL/GenBank/DDBJ whole genome shotgun (WGS) entry which is preliminary data.</text>
</comment>
<dbReference type="EMBL" id="RBCJ01000002">
    <property type="protein sequence ID" value="RKN81669.1"/>
    <property type="molecule type" value="Genomic_DNA"/>
</dbReference>
<evidence type="ECO:0000313" key="2">
    <source>
        <dbReference type="EMBL" id="RKN81669.1"/>
    </source>
</evidence>
<name>A0A3B0CBY6_9FLAO</name>
<dbReference type="AlphaFoldDB" id="A0A3B0CBY6"/>
<accession>A0A3B0CBY6</accession>
<dbReference type="InterPro" id="IPR007372">
    <property type="entry name" value="Lipid/polyisoprenoid-bd_YceI"/>
</dbReference>